<evidence type="ECO:0000313" key="1">
    <source>
        <dbReference type="EMBL" id="KAF2186253.1"/>
    </source>
</evidence>
<dbReference type="Proteomes" id="UP000800200">
    <property type="component" value="Unassembled WGS sequence"/>
</dbReference>
<proteinExistence type="predicted"/>
<organism evidence="1 2">
    <name type="scientific">Zopfia rhizophila CBS 207.26</name>
    <dbReference type="NCBI Taxonomy" id="1314779"/>
    <lineage>
        <taxon>Eukaryota</taxon>
        <taxon>Fungi</taxon>
        <taxon>Dikarya</taxon>
        <taxon>Ascomycota</taxon>
        <taxon>Pezizomycotina</taxon>
        <taxon>Dothideomycetes</taxon>
        <taxon>Dothideomycetes incertae sedis</taxon>
        <taxon>Zopfiaceae</taxon>
        <taxon>Zopfia</taxon>
    </lineage>
</organism>
<protein>
    <submittedName>
        <fullName evidence="1">Uncharacterized protein</fullName>
    </submittedName>
</protein>
<evidence type="ECO:0000313" key="2">
    <source>
        <dbReference type="Proteomes" id="UP000800200"/>
    </source>
</evidence>
<dbReference type="AlphaFoldDB" id="A0A6A6E528"/>
<reference evidence="1" key="1">
    <citation type="journal article" date="2020" name="Stud. Mycol.">
        <title>101 Dothideomycetes genomes: a test case for predicting lifestyles and emergence of pathogens.</title>
        <authorList>
            <person name="Haridas S."/>
            <person name="Albert R."/>
            <person name="Binder M."/>
            <person name="Bloem J."/>
            <person name="Labutti K."/>
            <person name="Salamov A."/>
            <person name="Andreopoulos B."/>
            <person name="Baker S."/>
            <person name="Barry K."/>
            <person name="Bills G."/>
            <person name="Bluhm B."/>
            <person name="Cannon C."/>
            <person name="Castanera R."/>
            <person name="Culley D."/>
            <person name="Daum C."/>
            <person name="Ezra D."/>
            <person name="Gonzalez J."/>
            <person name="Henrissat B."/>
            <person name="Kuo A."/>
            <person name="Liang C."/>
            <person name="Lipzen A."/>
            <person name="Lutzoni F."/>
            <person name="Magnuson J."/>
            <person name="Mondo S."/>
            <person name="Nolan M."/>
            <person name="Ohm R."/>
            <person name="Pangilinan J."/>
            <person name="Park H.-J."/>
            <person name="Ramirez L."/>
            <person name="Alfaro M."/>
            <person name="Sun H."/>
            <person name="Tritt A."/>
            <person name="Yoshinaga Y."/>
            <person name="Zwiers L.-H."/>
            <person name="Turgeon B."/>
            <person name="Goodwin S."/>
            <person name="Spatafora J."/>
            <person name="Crous P."/>
            <person name="Grigoriev I."/>
        </authorList>
    </citation>
    <scope>NUCLEOTIDE SEQUENCE</scope>
    <source>
        <strain evidence="1">CBS 207.26</strain>
    </source>
</reference>
<name>A0A6A6E528_9PEZI</name>
<dbReference type="EMBL" id="ML994630">
    <property type="protein sequence ID" value="KAF2186253.1"/>
    <property type="molecule type" value="Genomic_DNA"/>
</dbReference>
<accession>A0A6A6E528</accession>
<sequence length="63" mass="7150">MYSTLQQLENCGIPMVISRHLTYATTNAYLSDLLACHENRIRYMLNSTHDTADGQEQLSALMT</sequence>
<keyword evidence="2" id="KW-1185">Reference proteome</keyword>
<gene>
    <name evidence="1" type="ORF">K469DRAFT_573268</name>
</gene>
<dbReference type="OrthoDB" id="3645574at2759"/>